<keyword evidence="8" id="KW-1185">Reference proteome</keyword>
<feature type="domain" description="EGF-like" evidence="6">
    <location>
        <begin position="60"/>
        <end position="97"/>
    </location>
</feature>
<dbReference type="InterPro" id="IPR000152">
    <property type="entry name" value="EGF-type_Asp/Asn_hydroxyl_site"/>
</dbReference>
<dbReference type="PROSITE" id="PS01186">
    <property type="entry name" value="EGF_2"/>
    <property type="match status" value="3"/>
</dbReference>
<dbReference type="Pfam" id="PF00008">
    <property type="entry name" value="EGF"/>
    <property type="match status" value="4"/>
</dbReference>
<dbReference type="GO" id="GO:0032991">
    <property type="term" value="C:protein-containing complex"/>
    <property type="evidence" value="ECO:0007669"/>
    <property type="project" value="TreeGrafter"/>
</dbReference>
<dbReference type="SMART" id="SM00179">
    <property type="entry name" value="EGF_CA"/>
    <property type="match status" value="4"/>
</dbReference>
<feature type="disulfide bond" evidence="5">
    <location>
        <begin position="137"/>
        <end position="146"/>
    </location>
</feature>
<evidence type="ECO:0000256" key="1">
    <source>
        <dbReference type="ARBA" id="ARBA00022536"/>
    </source>
</evidence>
<feature type="disulfide bond" evidence="5">
    <location>
        <begin position="47"/>
        <end position="56"/>
    </location>
</feature>
<organism evidence="7 8">
    <name type="scientific">Operophtera brumata</name>
    <name type="common">Winter moth</name>
    <name type="synonym">Phalaena brumata</name>
    <dbReference type="NCBI Taxonomy" id="104452"/>
    <lineage>
        <taxon>Eukaryota</taxon>
        <taxon>Metazoa</taxon>
        <taxon>Ecdysozoa</taxon>
        <taxon>Arthropoda</taxon>
        <taxon>Hexapoda</taxon>
        <taxon>Insecta</taxon>
        <taxon>Pterygota</taxon>
        <taxon>Neoptera</taxon>
        <taxon>Endopterygota</taxon>
        <taxon>Lepidoptera</taxon>
        <taxon>Glossata</taxon>
        <taxon>Ditrysia</taxon>
        <taxon>Geometroidea</taxon>
        <taxon>Geometridae</taxon>
        <taxon>Larentiinae</taxon>
        <taxon>Operophtera</taxon>
    </lineage>
</organism>
<dbReference type="PROSITE" id="PS50026">
    <property type="entry name" value="EGF_3"/>
    <property type="match status" value="5"/>
</dbReference>
<feature type="domain" description="EGF-like" evidence="6">
    <location>
        <begin position="108"/>
        <end position="147"/>
    </location>
</feature>
<feature type="domain" description="EGF-like" evidence="6">
    <location>
        <begin position="12"/>
        <end position="57"/>
    </location>
</feature>
<comment type="caution">
    <text evidence="7">The sequence shown here is derived from an EMBL/GenBank/DDBJ whole genome shotgun (WGS) entry which is preliminary data.</text>
</comment>
<keyword evidence="4 5" id="KW-1015">Disulfide bond</keyword>
<dbReference type="GO" id="GO:0007157">
    <property type="term" value="P:heterophilic cell-cell adhesion via plasma membrane cell adhesion molecules"/>
    <property type="evidence" value="ECO:0007669"/>
    <property type="project" value="TreeGrafter"/>
</dbReference>
<evidence type="ECO:0000256" key="4">
    <source>
        <dbReference type="ARBA" id="ARBA00023157"/>
    </source>
</evidence>
<evidence type="ECO:0000259" key="6">
    <source>
        <dbReference type="PROSITE" id="PS50026"/>
    </source>
</evidence>
<dbReference type="CDD" id="cd00054">
    <property type="entry name" value="EGF_CA"/>
    <property type="match status" value="2"/>
</dbReference>
<comment type="caution">
    <text evidence="5">Lacks conserved residue(s) required for the propagation of feature annotation.</text>
</comment>
<gene>
    <name evidence="7" type="ORF">OBRU01_14418</name>
</gene>
<dbReference type="InterPro" id="IPR001881">
    <property type="entry name" value="EGF-like_Ca-bd_dom"/>
</dbReference>
<reference evidence="7 8" key="1">
    <citation type="journal article" date="2015" name="Genome Biol. Evol.">
        <title>The genome of winter moth (Operophtera brumata) provides a genomic perspective on sexual dimorphism and phenology.</title>
        <authorList>
            <person name="Derks M.F."/>
            <person name="Smit S."/>
            <person name="Salis L."/>
            <person name="Schijlen E."/>
            <person name="Bossers A."/>
            <person name="Mateman C."/>
            <person name="Pijl A.S."/>
            <person name="de Ridder D."/>
            <person name="Groenen M.A."/>
            <person name="Visser M.E."/>
            <person name="Megens H.J."/>
        </authorList>
    </citation>
    <scope>NUCLEOTIDE SEQUENCE [LARGE SCALE GENOMIC DNA]</scope>
    <source>
        <strain evidence="7">WM2013NL</strain>
        <tissue evidence="7">Head and thorax</tissue>
    </source>
</reference>
<dbReference type="Gene3D" id="2.10.25.10">
    <property type="entry name" value="Laminin"/>
    <property type="match status" value="5"/>
</dbReference>
<sequence>CTSRFAGEFCQHLNPCHSESSPRCQNGGSCRVRPGVSGGPPSFACDCPLGYSASLCEIRIPAACDSAPCLNGATCRLTSLDTFECDCPPGYTAFTNEINLPTGLECSHEDHCASQPCRNGGRCVADNSTAAGYSCVCPPGFTGSRCTEDVVECSSGTGGSGPCHHGRCFNTHGSYTCVCEPGYTGRDCDAEYVPCEPSPCLHDGRCTPLDQLRYECDCPTGEFRLFINSYFKRR</sequence>
<dbReference type="EMBL" id="JTDY01002681">
    <property type="protein sequence ID" value="KOB70940.1"/>
    <property type="molecule type" value="Genomic_DNA"/>
</dbReference>
<dbReference type="GO" id="GO:0045197">
    <property type="term" value="P:establishment or maintenance of epithelial cell apical/basal polarity"/>
    <property type="evidence" value="ECO:0007669"/>
    <property type="project" value="TreeGrafter"/>
</dbReference>
<feature type="non-terminal residue" evidence="7">
    <location>
        <position position="234"/>
    </location>
</feature>
<name>A0A0L7L6A5_OPEBR</name>
<dbReference type="SMART" id="SM00181">
    <property type="entry name" value="EGF"/>
    <property type="match status" value="5"/>
</dbReference>
<dbReference type="InterPro" id="IPR000742">
    <property type="entry name" value="EGF"/>
</dbReference>
<feature type="domain" description="EGF-like" evidence="6">
    <location>
        <begin position="149"/>
        <end position="189"/>
    </location>
</feature>
<dbReference type="AlphaFoldDB" id="A0A0L7L6A5"/>
<dbReference type="GO" id="GO:0005509">
    <property type="term" value="F:calcium ion binding"/>
    <property type="evidence" value="ECO:0007669"/>
    <property type="project" value="InterPro"/>
</dbReference>
<dbReference type="PANTHER" id="PTHR24049:SF22">
    <property type="entry name" value="DROSOPHILA CRUMBS HOMOLOG"/>
    <property type="match status" value="1"/>
</dbReference>
<evidence type="ECO:0000256" key="2">
    <source>
        <dbReference type="ARBA" id="ARBA00022729"/>
    </source>
</evidence>
<protein>
    <submittedName>
        <fullName evidence="7">Notch</fullName>
    </submittedName>
</protein>
<dbReference type="PRINTS" id="PR00010">
    <property type="entry name" value="EGFBLOOD"/>
</dbReference>
<evidence type="ECO:0000256" key="5">
    <source>
        <dbReference type="PROSITE-ProRule" id="PRU00076"/>
    </source>
</evidence>
<evidence type="ECO:0000313" key="7">
    <source>
        <dbReference type="EMBL" id="KOB70940.1"/>
    </source>
</evidence>
<evidence type="ECO:0000313" key="8">
    <source>
        <dbReference type="Proteomes" id="UP000037510"/>
    </source>
</evidence>
<feature type="non-terminal residue" evidence="7">
    <location>
        <position position="1"/>
    </location>
</feature>
<dbReference type="PANTHER" id="PTHR24049">
    <property type="entry name" value="CRUMBS FAMILY MEMBER"/>
    <property type="match status" value="1"/>
</dbReference>
<dbReference type="SUPFAM" id="SSF57196">
    <property type="entry name" value="EGF/Laminin"/>
    <property type="match status" value="4"/>
</dbReference>
<accession>A0A0L7L6A5</accession>
<dbReference type="PROSITE" id="PS00010">
    <property type="entry name" value="ASX_HYDROXYL"/>
    <property type="match status" value="1"/>
</dbReference>
<evidence type="ECO:0000256" key="3">
    <source>
        <dbReference type="ARBA" id="ARBA00022737"/>
    </source>
</evidence>
<keyword evidence="1 5" id="KW-0245">EGF-like domain</keyword>
<feature type="domain" description="EGF-like" evidence="6">
    <location>
        <begin position="191"/>
        <end position="228"/>
    </location>
</feature>
<dbReference type="STRING" id="104452.A0A0L7L6A5"/>
<dbReference type="FunFam" id="2.10.25.10:FF:000118">
    <property type="entry name" value="protein delta homolog 2"/>
    <property type="match status" value="1"/>
</dbReference>
<keyword evidence="3" id="KW-0677">Repeat</keyword>
<keyword evidence="2" id="KW-0732">Signal</keyword>
<dbReference type="Proteomes" id="UP000037510">
    <property type="component" value="Unassembled WGS sequence"/>
</dbReference>
<proteinExistence type="predicted"/>
<dbReference type="GO" id="GO:0005886">
    <property type="term" value="C:plasma membrane"/>
    <property type="evidence" value="ECO:0007669"/>
    <property type="project" value="TreeGrafter"/>
</dbReference>
<feature type="disulfide bond" evidence="5">
    <location>
        <begin position="179"/>
        <end position="188"/>
    </location>
</feature>
<dbReference type="PROSITE" id="PS00022">
    <property type="entry name" value="EGF_1"/>
    <property type="match status" value="2"/>
</dbReference>
<dbReference type="InterPro" id="IPR051022">
    <property type="entry name" value="Notch_Cell-Fate_Det"/>
</dbReference>